<dbReference type="Proteomes" id="UP000001876">
    <property type="component" value="Unassembled WGS sequence"/>
</dbReference>
<gene>
    <name evidence="10" type="ORF">MICPUCDRAFT_44677</name>
</gene>
<evidence type="ECO:0000256" key="4">
    <source>
        <dbReference type="ARBA" id="ARBA00022777"/>
    </source>
</evidence>
<dbReference type="GeneID" id="9686778"/>
<name>C1N061_MICPC</name>
<keyword evidence="4" id="KW-0418">Kinase</keyword>
<evidence type="ECO:0000256" key="5">
    <source>
        <dbReference type="ARBA" id="ARBA00022840"/>
    </source>
</evidence>
<dbReference type="GO" id="GO:0009653">
    <property type="term" value="P:anatomical structure morphogenesis"/>
    <property type="evidence" value="ECO:0007669"/>
    <property type="project" value="UniProtKB-ARBA"/>
</dbReference>
<evidence type="ECO:0000256" key="6">
    <source>
        <dbReference type="PROSITE-ProRule" id="PRU10141"/>
    </source>
</evidence>
<evidence type="ECO:0000256" key="7">
    <source>
        <dbReference type="RuleBase" id="RU000304"/>
    </source>
</evidence>
<organism evidence="11">
    <name type="scientific">Micromonas pusilla (strain CCMP1545)</name>
    <name type="common">Picoplanktonic green alga</name>
    <dbReference type="NCBI Taxonomy" id="564608"/>
    <lineage>
        <taxon>Eukaryota</taxon>
        <taxon>Viridiplantae</taxon>
        <taxon>Chlorophyta</taxon>
        <taxon>Mamiellophyceae</taxon>
        <taxon>Mamiellales</taxon>
        <taxon>Mamiellaceae</taxon>
        <taxon>Micromonas</taxon>
    </lineage>
</organism>
<dbReference type="SMART" id="SM00220">
    <property type="entry name" value="S_TKc"/>
    <property type="match status" value="1"/>
</dbReference>
<dbReference type="InterPro" id="IPR008271">
    <property type="entry name" value="Ser/Thr_kinase_AS"/>
</dbReference>
<evidence type="ECO:0000256" key="1">
    <source>
        <dbReference type="ARBA" id="ARBA00022527"/>
    </source>
</evidence>
<evidence type="ECO:0000313" key="10">
    <source>
        <dbReference type="EMBL" id="EEH54722.1"/>
    </source>
</evidence>
<dbReference type="Gene3D" id="3.30.200.20">
    <property type="entry name" value="Phosphorylase Kinase, domain 1"/>
    <property type="match status" value="1"/>
</dbReference>
<keyword evidence="3 6" id="KW-0547">Nucleotide-binding</keyword>
<dbReference type="Gene3D" id="1.10.510.10">
    <property type="entry name" value="Transferase(Phosphotransferase) domain 1"/>
    <property type="match status" value="1"/>
</dbReference>
<evidence type="ECO:0000259" key="8">
    <source>
        <dbReference type="PROSITE" id="PS50011"/>
    </source>
</evidence>
<dbReference type="OMA" id="NDPFFDW"/>
<dbReference type="InterPro" id="IPR017441">
    <property type="entry name" value="Protein_kinase_ATP_BS"/>
</dbReference>
<evidence type="ECO:0000259" key="9">
    <source>
        <dbReference type="PROSITE" id="PS51285"/>
    </source>
</evidence>
<accession>C1N061</accession>
<keyword evidence="1 7" id="KW-0723">Serine/threonine-protein kinase</keyword>
<dbReference type="InterPro" id="IPR011009">
    <property type="entry name" value="Kinase-like_dom_sf"/>
</dbReference>
<dbReference type="PANTHER" id="PTHR24353:SF37">
    <property type="entry name" value="CAMP-DEPENDENT PROTEIN KINASE CATALYTIC SUBUNIT PRKX"/>
    <property type="match status" value="1"/>
</dbReference>
<dbReference type="InterPro" id="IPR000719">
    <property type="entry name" value="Prot_kinase_dom"/>
</dbReference>
<feature type="domain" description="AGC-kinase C-terminal" evidence="9">
    <location>
        <begin position="276"/>
        <end position="332"/>
    </location>
</feature>
<dbReference type="KEGG" id="mpp:MICPUCDRAFT_44677"/>
<dbReference type="PROSITE" id="PS00107">
    <property type="entry name" value="PROTEIN_KINASE_ATP"/>
    <property type="match status" value="1"/>
</dbReference>
<comment type="similarity">
    <text evidence="7">Belongs to the protein kinase superfamily.</text>
</comment>
<evidence type="ECO:0000256" key="3">
    <source>
        <dbReference type="ARBA" id="ARBA00022741"/>
    </source>
</evidence>
<dbReference type="eggNOG" id="KOG0616">
    <property type="taxonomic scope" value="Eukaryota"/>
</dbReference>
<evidence type="ECO:0000256" key="2">
    <source>
        <dbReference type="ARBA" id="ARBA00022679"/>
    </source>
</evidence>
<dbReference type="GO" id="GO:0004691">
    <property type="term" value="F:cAMP-dependent protein kinase activity"/>
    <property type="evidence" value="ECO:0007669"/>
    <property type="project" value="TreeGrafter"/>
</dbReference>
<dbReference type="FunFam" id="3.30.200.20:FF:000042">
    <property type="entry name" value="Aurora kinase A"/>
    <property type="match status" value="1"/>
</dbReference>
<dbReference type="FunFam" id="1.10.510.10:FF:000005">
    <property type="entry name" value="cAMP-dependent protein kinase catalytic subunit alpha"/>
    <property type="match status" value="1"/>
</dbReference>
<dbReference type="PROSITE" id="PS00108">
    <property type="entry name" value="PROTEIN_KINASE_ST"/>
    <property type="match status" value="1"/>
</dbReference>
<dbReference type="PANTHER" id="PTHR24353">
    <property type="entry name" value="CYCLIC NUCLEOTIDE-DEPENDENT PROTEIN KINASE"/>
    <property type="match status" value="1"/>
</dbReference>
<feature type="binding site" evidence="6">
    <location>
        <position position="48"/>
    </location>
    <ligand>
        <name>ATP</name>
        <dbReference type="ChEBI" id="CHEBI:30616"/>
    </ligand>
</feature>
<dbReference type="GO" id="GO:0005524">
    <property type="term" value="F:ATP binding"/>
    <property type="evidence" value="ECO:0007669"/>
    <property type="project" value="UniProtKB-UniRule"/>
</dbReference>
<dbReference type="EMBL" id="GG663743">
    <property type="protein sequence ID" value="EEH54722.1"/>
    <property type="molecule type" value="Genomic_DNA"/>
</dbReference>
<dbReference type="CDD" id="cd05580">
    <property type="entry name" value="STKc_PKA_like"/>
    <property type="match status" value="1"/>
</dbReference>
<proteinExistence type="inferred from homology"/>
<dbReference type="RefSeq" id="XP_003061072.1">
    <property type="nucleotide sequence ID" value="XM_003061026.1"/>
</dbReference>
<dbReference type="PROSITE" id="PS50011">
    <property type="entry name" value="PROTEIN_KINASE_DOM"/>
    <property type="match status" value="1"/>
</dbReference>
<dbReference type="PROSITE" id="PS51285">
    <property type="entry name" value="AGC_KINASE_CTER"/>
    <property type="match status" value="1"/>
</dbReference>
<reference evidence="10 11" key="1">
    <citation type="journal article" date="2009" name="Science">
        <title>Green evolution and dynamic adaptations revealed by genomes of the marine picoeukaryotes Micromonas.</title>
        <authorList>
            <person name="Worden A.Z."/>
            <person name="Lee J.H."/>
            <person name="Mock T."/>
            <person name="Rouze P."/>
            <person name="Simmons M.P."/>
            <person name="Aerts A.L."/>
            <person name="Allen A.E."/>
            <person name="Cuvelier M.L."/>
            <person name="Derelle E."/>
            <person name="Everett M.V."/>
            <person name="Foulon E."/>
            <person name="Grimwood J."/>
            <person name="Gundlach H."/>
            <person name="Henrissat B."/>
            <person name="Napoli C."/>
            <person name="McDonald S.M."/>
            <person name="Parker M.S."/>
            <person name="Rombauts S."/>
            <person name="Salamov A."/>
            <person name="Von Dassow P."/>
            <person name="Badger J.H."/>
            <person name="Coutinho P.M."/>
            <person name="Demir E."/>
            <person name="Dubchak I."/>
            <person name="Gentemann C."/>
            <person name="Eikrem W."/>
            <person name="Gready J.E."/>
            <person name="John U."/>
            <person name="Lanier W."/>
            <person name="Lindquist E.A."/>
            <person name="Lucas S."/>
            <person name="Mayer K.F."/>
            <person name="Moreau H."/>
            <person name="Not F."/>
            <person name="Otillar R."/>
            <person name="Panaud O."/>
            <person name="Pangilinan J."/>
            <person name="Paulsen I."/>
            <person name="Piegu B."/>
            <person name="Poliakov A."/>
            <person name="Robbens S."/>
            <person name="Schmutz J."/>
            <person name="Toulza E."/>
            <person name="Wyss T."/>
            <person name="Zelensky A."/>
            <person name="Zhou K."/>
            <person name="Armbrust E.V."/>
            <person name="Bhattacharya D."/>
            <person name="Goodenough U.W."/>
            <person name="Van de Peer Y."/>
            <person name="Grigoriev I.V."/>
        </authorList>
    </citation>
    <scope>NUCLEOTIDE SEQUENCE [LARGE SCALE GENOMIC DNA]</scope>
    <source>
        <strain evidence="10 11">CCMP1545</strain>
    </source>
</reference>
<evidence type="ECO:0000313" key="11">
    <source>
        <dbReference type="Proteomes" id="UP000001876"/>
    </source>
</evidence>
<feature type="domain" description="Protein kinase" evidence="8">
    <location>
        <begin position="19"/>
        <end position="275"/>
    </location>
</feature>
<keyword evidence="2" id="KW-0808">Transferase</keyword>
<dbReference type="OrthoDB" id="63267at2759"/>
<sequence>MFKALFPPAKTSSFAPGKFDVGRVLGTGSFGRVSFAKHKPTGALVAIKVLSKSEVIRTRQVEHVRAEAKILRDASHPFIVNFLGSSQDEASLHFVLEYVVGGEFFTHLRCAGRFSDDASRFYASEIVLALEYLHGRGVAYRDLKPENLLVDAHGHLKITDFGFAKEIGDDGRTYTLCGTPDYLAPEIIKNKGHGFAVDWWALGVIVFEMLAGYPPFYGEDPMETYRKILEQPAEFPAHFTKHARDIIRKMLQKDVSKRIGNLKNGVRDITSHAWFASVDWRATLKKKTTPPMRPRVRSADDTSNFDDYGDAPITTRDAFELTPEEQELFVDI</sequence>
<dbReference type="GO" id="GO:0005952">
    <property type="term" value="C:cAMP-dependent protein kinase complex"/>
    <property type="evidence" value="ECO:0007669"/>
    <property type="project" value="TreeGrafter"/>
</dbReference>
<dbReference type="AlphaFoldDB" id="C1N061"/>
<protein>
    <submittedName>
        <fullName evidence="10">Predicted protein</fullName>
    </submittedName>
</protein>
<dbReference type="SUPFAM" id="SSF56112">
    <property type="entry name" value="Protein kinase-like (PK-like)"/>
    <property type="match status" value="1"/>
</dbReference>
<keyword evidence="5 6" id="KW-0067">ATP-binding</keyword>
<dbReference type="SMART" id="SM00133">
    <property type="entry name" value="S_TK_X"/>
    <property type="match status" value="1"/>
</dbReference>
<dbReference type="STRING" id="564608.C1N061"/>
<keyword evidence="11" id="KW-1185">Reference proteome</keyword>
<dbReference type="InterPro" id="IPR000961">
    <property type="entry name" value="AGC-kinase_C"/>
</dbReference>
<dbReference type="Pfam" id="PF00069">
    <property type="entry name" value="Pkinase"/>
    <property type="match status" value="1"/>
</dbReference>